<reference evidence="4" key="2">
    <citation type="submission" date="2020-08" db="EMBL/GenBank/DDBJ databases">
        <title>Plant Genome Project.</title>
        <authorList>
            <person name="Zhang R.-G."/>
        </authorList>
    </citation>
    <scope>NUCLEOTIDE SEQUENCE</scope>
    <source>
        <strain evidence="4">Huo1</strain>
        <tissue evidence="4">Leaf</tissue>
    </source>
</reference>
<feature type="region of interest" description="Disordered" evidence="1">
    <location>
        <begin position="164"/>
        <end position="185"/>
    </location>
</feature>
<dbReference type="OrthoDB" id="446244at2759"/>
<dbReference type="InterPro" id="IPR025486">
    <property type="entry name" value="DUF4378"/>
</dbReference>
<accession>A0A8X8W0L4</accession>
<feature type="domain" description="DUF4378" evidence="2">
    <location>
        <begin position="720"/>
        <end position="880"/>
    </location>
</feature>
<evidence type="ECO:0000256" key="1">
    <source>
        <dbReference type="SAM" id="MobiDB-lite"/>
    </source>
</evidence>
<evidence type="ECO:0000313" key="5">
    <source>
        <dbReference type="Proteomes" id="UP000298416"/>
    </source>
</evidence>
<dbReference type="PANTHER" id="PTHR40836">
    <property type="entry name" value="RB1-INDUCIBLE COILED-COIL PROTEIN"/>
    <property type="match status" value="1"/>
</dbReference>
<evidence type="ECO:0008006" key="6">
    <source>
        <dbReference type="Google" id="ProtNLM"/>
    </source>
</evidence>
<organism evidence="4">
    <name type="scientific">Salvia splendens</name>
    <name type="common">Scarlet sage</name>
    <dbReference type="NCBI Taxonomy" id="180675"/>
    <lineage>
        <taxon>Eukaryota</taxon>
        <taxon>Viridiplantae</taxon>
        <taxon>Streptophyta</taxon>
        <taxon>Embryophyta</taxon>
        <taxon>Tracheophyta</taxon>
        <taxon>Spermatophyta</taxon>
        <taxon>Magnoliopsida</taxon>
        <taxon>eudicotyledons</taxon>
        <taxon>Gunneridae</taxon>
        <taxon>Pentapetalae</taxon>
        <taxon>asterids</taxon>
        <taxon>lamiids</taxon>
        <taxon>Lamiales</taxon>
        <taxon>Lamiaceae</taxon>
        <taxon>Nepetoideae</taxon>
        <taxon>Mentheae</taxon>
        <taxon>Salviinae</taxon>
        <taxon>Salvia</taxon>
        <taxon>Salvia subgen. Calosphace</taxon>
        <taxon>core Calosphace</taxon>
    </lineage>
</organism>
<reference evidence="4" key="1">
    <citation type="submission" date="2018-01" db="EMBL/GenBank/DDBJ databases">
        <authorList>
            <person name="Mao J.F."/>
        </authorList>
    </citation>
    <scope>NUCLEOTIDE SEQUENCE</scope>
    <source>
        <strain evidence="4">Huo1</strain>
        <tissue evidence="4">Leaf</tissue>
    </source>
</reference>
<dbReference type="Pfam" id="PF14309">
    <property type="entry name" value="DUF4378"/>
    <property type="match status" value="1"/>
</dbReference>
<dbReference type="EMBL" id="PNBA02000022">
    <property type="protein sequence ID" value="KAG6385850.1"/>
    <property type="molecule type" value="Genomic_DNA"/>
</dbReference>
<proteinExistence type="predicted"/>
<dbReference type="Proteomes" id="UP000298416">
    <property type="component" value="Unassembled WGS sequence"/>
</dbReference>
<gene>
    <name evidence="4" type="ORF">SASPL_154731</name>
</gene>
<comment type="caution">
    <text evidence="4">The sequence shown here is derived from an EMBL/GenBank/DDBJ whole genome shotgun (WGS) entry which is preliminary data.</text>
</comment>
<evidence type="ECO:0000259" key="2">
    <source>
        <dbReference type="Pfam" id="PF14309"/>
    </source>
</evidence>
<dbReference type="InterPro" id="IPR032795">
    <property type="entry name" value="DUF3741-assoc"/>
</dbReference>
<protein>
    <recommendedName>
        <fullName evidence="6">DUF4378 domain-containing protein</fullName>
    </recommendedName>
</protein>
<name>A0A8X8W0L4_SALSN</name>
<keyword evidence="5" id="KW-1185">Reference proteome</keyword>
<feature type="compositionally biased region" description="Polar residues" evidence="1">
    <location>
        <begin position="408"/>
        <end position="425"/>
    </location>
</feature>
<dbReference type="PANTHER" id="PTHR40836:SF4">
    <property type="entry name" value="RB1-INDUCIBLE COILED-COIL PROTEIN"/>
    <property type="match status" value="1"/>
</dbReference>
<feature type="domain" description="DUF3741" evidence="3">
    <location>
        <begin position="91"/>
        <end position="107"/>
    </location>
</feature>
<dbReference type="AlphaFoldDB" id="A0A8X8W0L4"/>
<evidence type="ECO:0000259" key="3">
    <source>
        <dbReference type="Pfam" id="PF14383"/>
    </source>
</evidence>
<feature type="region of interest" description="Disordered" evidence="1">
    <location>
        <begin position="403"/>
        <end position="428"/>
    </location>
</feature>
<evidence type="ECO:0000313" key="4">
    <source>
        <dbReference type="EMBL" id="KAG6385850.1"/>
    </source>
</evidence>
<sequence length="891" mass="101785">MGSLIYLPDNNEDEMARKVVMRKRHDGGFEAPRNSMELPVESSYGLYAARDNILYAHHMTKELSGEDYYSTEAPIKKLICEEFSKRPDTRSKSPSVVARLMGVDVLPFDSNPAVQLTDIRNGSPVDKFMDENRSKKGSVRHIVSIPNCSQQLEVDHTGRYIDGYPYQSSSRMKSNRPKPREHPQEEELQKFKQDFEVWQAARFNKCSNFVKFDSPPPELLAQEELNREKMYLYATSCRTNKCESLREDDDLSELNDSCNMLDFERVAKKNLQYPDGGKESLRPNRGIRTDFRASQLMSSGHLLNIVSAPSKIVVLRPGPDMTSISDNSWGNTPSTSAEADTIEDFLADVKERLESELQGKCSKRSTTVRGRGIETPYMEKPSKSREIAQCIAKEVRDSVSRDLGMNLPRSQSTRSYRSGIQNGTGSPEFINRNTRKFLAERLSNVLKGERHCQAVRNSSMFSMSDFEKRKPGQLRSTWTDNKMHHHDSFTNELQKRSCSFREEPDEVGMPHQEDMSPRNLVRSLSTPVSVSGRSLGNLLQEDRHVLTGTQIRRKHEATEKVSMNIKKQKKDKFNIREKVSSFRYNLTLRVRLFRRRVKSMERSGQNKNNFFNNFPNGPVSMMSFSDTHGNSTEVPPSPASVCSSVHDEFWRSNDYLSPISSSGGHQLEDSDVSNVFREINSNLTELRRKLDQFEGACLEETIHEPHPAEVETDIEDQSEAYIRDLLIAAGLYDDSFSRSLSKWTPLGKPITAQVFEEVEEMYKESTKVKDQAEKTNHKMIVDLLNEVLPDILREPVNISRYMEKDNGLAQKSPNGRMLLSLVWNSIRAYVHPPADRCYYALDNLLALDLKSTPWSRLIDDDVNALSRDIECLIIGDMIEEMVKDMHSQLGV</sequence>
<dbReference type="Pfam" id="PF14383">
    <property type="entry name" value="VARLMGL"/>
    <property type="match status" value="1"/>
</dbReference>